<comment type="caution">
    <text evidence="4">The sequence shown here is derived from an EMBL/GenBank/DDBJ whole genome shotgun (WGS) entry which is preliminary data.</text>
</comment>
<evidence type="ECO:0000256" key="1">
    <source>
        <dbReference type="ARBA" id="ARBA00022679"/>
    </source>
</evidence>
<evidence type="ECO:0000259" key="2">
    <source>
        <dbReference type="Pfam" id="PF00534"/>
    </source>
</evidence>
<dbReference type="InterPro" id="IPR028098">
    <property type="entry name" value="Glyco_trans_4-like_N"/>
</dbReference>
<dbReference type="SUPFAM" id="SSF53756">
    <property type="entry name" value="UDP-Glycosyltransferase/glycogen phosphorylase"/>
    <property type="match status" value="1"/>
</dbReference>
<evidence type="ECO:0000259" key="3">
    <source>
        <dbReference type="Pfam" id="PF13439"/>
    </source>
</evidence>
<feature type="domain" description="Glycosyltransferase subfamily 4-like N-terminal" evidence="3">
    <location>
        <begin position="94"/>
        <end position="204"/>
    </location>
</feature>
<organism evidence="4 5">
    <name type="scientific">Aerophobetes bacterium</name>
    <dbReference type="NCBI Taxonomy" id="2030807"/>
    <lineage>
        <taxon>Bacteria</taxon>
        <taxon>Candidatus Aerophobota</taxon>
    </lineage>
</organism>
<dbReference type="InterPro" id="IPR001296">
    <property type="entry name" value="Glyco_trans_1"/>
</dbReference>
<feature type="domain" description="Glycosyl transferase family 1" evidence="2">
    <location>
        <begin position="222"/>
        <end position="384"/>
    </location>
</feature>
<dbReference type="PANTHER" id="PTHR46401:SF2">
    <property type="entry name" value="GLYCOSYLTRANSFERASE WBBK-RELATED"/>
    <property type="match status" value="1"/>
</dbReference>
<dbReference type="PANTHER" id="PTHR46401">
    <property type="entry name" value="GLYCOSYLTRANSFERASE WBBK-RELATED"/>
    <property type="match status" value="1"/>
</dbReference>
<dbReference type="GO" id="GO:0016757">
    <property type="term" value="F:glycosyltransferase activity"/>
    <property type="evidence" value="ECO:0007669"/>
    <property type="project" value="InterPro"/>
</dbReference>
<evidence type="ECO:0008006" key="6">
    <source>
        <dbReference type="Google" id="ProtNLM"/>
    </source>
</evidence>
<dbReference type="Proteomes" id="UP000218775">
    <property type="component" value="Unassembled WGS sequence"/>
</dbReference>
<protein>
    <recommendedName>
        <fullName evidence="6">Glycosyltransferase family 1 protein</fullName>
    </recommendedName>
</protein>
<evidence type="ECO:0000313" key="5">
    <source>
        <dbReference type="Proteomes" id="UP000218775"/>
    </source>
</evidence>
<name>A0A2A4WZI9_UNCAE</name>
<dbReference type="CDD" id="cd03809">
    <property type="entry name" value="GT4_MtfB-like"/>
    <property type="match status" value="1"/>
</dbReference>
<dbReference type="Pfam" id="PF00534">
    <property type="entry name" value="Glycos_transf_1"/>
    <property type="match status" value="1"/>
</dbReference>
<evidence type="ECO:0000313" key="4">
    <source>
        <dbReference type="EMBL" id="PCI75646.1"/>
    </source>
</evidence>
<dbReference type="EMBL" id="NVUK01000043">
    <property type="protein sequence ID" value="PCI75646.1"/>
    <property type="molecule type" value="Genomic_DNA"/>
</dbReference>
<proteinExistence type="predicted"/>
<gene>
    <name evidence="4" type="ORF">COB21_05450</name>
</gene>
<keyword evidence="1" id="KW-0808">Transferase</keyword>
<accession>A0A2A4WZI9</accession>
<sequence>MAAHVAFLIESYKALFLQRSLFLINKYLAFSSAQKVFLLRCTQFVERGCMLRIGISTSSYLNSDGSYKDYDGLGQFTRLVKENIDGLDGARVVPFNVSAARYLLSYVSPFPFYSTFEKSIDLFHATDFRVPKLNVPVVTTVHDAICLKYGDKSLKRRIANPLFQKGIDRADRVITDCHAMVADLEKYWGVNPSKVDVVYPGRDPFFDHRCKFSEIETCLKAFKLDRPYILMVSTLRNYKNIDRLLDAYLSLSSINSSIDLVLVGKMGSEKIHKKMHIRVKQLNSAKKVRWLSYVGKDQLRALYQGALGAVLPSLYEGFGFPILEAFASEIPLLTSGCGAMQEIAGVGNAIFVDPYSVDSIRYGIEQLVQDQTLRVSLIKAGKKRVKDFSWDVAAKQMLSVYKKVTQQKERV</sequence>
<dbReference type="Pfam" id="PF13439">
    <property type="entry name" value="Glyco_transf_4"/>
    <property type="match status" value="1"/>
</dbReference>
<dbReference type="AlphaFoldDB" id="A0A2A4WZI9"/>
<reference evidence="5" key="1">
    <citation type="submission" date="2017-08" db="EMBL/GenBank/DDBJ databases">
        <title>A dynamic microbial community with high functional redundancy inhabits the cold, oxic subseafloor aquifer.</title>
        <authorList>
            <person name="Tully B.J."/>
            <person name="Wheat C.G."/>
            <person name="Glazer B.T."/>
            <person name="Huber J.A."/>
        </authorList>
    </citation>
    <scope>NUCLEOTIDE SEQUENCE [LARGE SCALE GENOMIC DNA]</scope>
</reference>
<dbReference type="Gene3D" id="3.40.50.2000">
    <property type="entry name" value="Glycogen Phosphorylase B"/>
    <property type="match status" value="2"/>
</dbReference>